<name>A0AAV2CT83_9ROSI</name>
<gene>
    <name evidence="1" type="ORF">LTRI10_LOCUS7102</name>
</gene>
<evidence type="ECO:0000313" key="1">
    <source>
        <dbReference type="EMBL" id="CAL1359628.1"/>
    </source>
</evidence>
<proteinExistence type="predicted"/>
<dbReference type="EMBL" id="OZ034814">
    <property type="protein sequence ID" value="CAL1359628.1"/>
    <property type="molecule type" value="Genomic_DNA"/>
</dbReference>
<reference evidence="1 2" key="1">
    <citation type="submission" date="2024-04" db="EMBL/GenBank/DDBJ databases">
        <authorList>
            <person name="Fracassetti M."/>
        </authorList>
    </citation>
    <scope>NUCLEOTIDE SEQUENCE [LARGE SCALE GENOMIC DNA]</scope>
</reference>
<accession>A0AAV2CT83</accession>
<dbReference type="AlphaFoldDB" id="A0AAV2CT83"/>
<organism evidence="1 2">
    <name type="scientific">Linum trigynum</name>
    <dbReference type="NCBI Taxonomy" id="586398"/>
    <lineage>
        <taxon>Eukaryota</taxon>
        <taxon>Viridiplantae</taxon>
        <taxon>Streptophyta</taxon>
        <taxon>Embryophyta</taxon>
        <taxon>Tracheophyta</taxon>
        <taxon>Spermatophyta</taxon>
        <taxon>Magnoliopsida</taxon>
        <taxon>eudicotyledons</taxon>
        <taxon>Gunneridae</taxon>
        <taxon>Pentapetalae</taxon>
        <taxon>rosids</taxon>
        <taxon>fabids</taxon>
        <taxon>Malpighiales</taxon>
        <taxon>Linaceae</taxon>
        <taxon>Linum</taxon>
    </lineage>
</organism>
<sequence>MQALDELNRLQSTKRCSLSSSLARRLHCRCWNPARRSQRDAAIDKLLLLVVTHCSPFSLVVTHCSPSSLSPSSLLASCVERIEGRG</sequence>
<keyword evidence="2" id="KW-1185">Reference proteome</keyword>
<protein>
    <submittedName>
        <fullName evidence="1">Uncharacterized protein</fullName>
    </submittedName>
</protein>
<dbReference type="Proteomes" id="UP001497516">
    <property type="component" value="Chromosome 10"/>
</dbReference>
<evidence type="ECO:0000313" key="2">
    <source>
        <dbReference type="Proteomes" id="UP001497516"/>
    </source>
</evidence>